<dbReference type="Pfam" id="PF08279">
    <property type="entry name" value="HTH_11"/>
    <property type="match status" value="1"/>
</dbReference>
<dbReference type="InterPro" id="IPR026881">
    <property type="entry name" value="WYL_dom"/>
</dbReference>
<gene>
    <name evidence="3" type="ORF">FHS48_002661</name>
</gene>
<dbReference type="PROSITE" id="PS52050">
    <property type="entry name" value="WYL"/>
    <property type="match status" value="1"/>
</dbReference>
<dbReference type="GO" id="GO:0003677">
    <property type="term" value="F:DNA binding"/>
    <property type="evidence" value="ECO:0007669"/>
    <property type="project" value="UniProtKB-KW"/>
</dbReference>
<dbReference type="InterPro" id="IPR013196">
    <property type="entry name" value="HTH_11"/>
</dbReference>
<evidence type="ECO:0000259" key="1">
    <source>
        <dbReference type="Pfam" id="PF08279"/>
    </source>
</evidence>
<comment type="caution">
    <text evidence="3">The sequence shown here is derived from an EMBL/GenBank/DDBJ whole genome shotgun (WGS) entry which is preliminary data.</text>
</comment>
<evidence type="ECO:0000313" key="3">
    <source>
        <dbReference type="EMBL" id="MBB6211224.1"/>
    </source>
</evidence>
<name>A0A7W9ZJD0_NOVIT</name>
<dbReference type="RefSeq" id="WP_184264046.1">
    <property type="nucleotide sequence ID" value="NZ_JACIIX010000010.1"/>
</dbReference>
<dbReference type="InterPro" id="IPR036388">
    <property type="entry name" value="WH-like_DNA-bd_sf"/>
</dbReference>
<keyword evidence="4" id="KW-1185">Reference proteome</keyword>
<dbReference type="AlphaFoldDB" id="A0A7W9ZJD0"/>
<accession>A0A7W9ZJD0</accession>
<protein>
    <submittedName>
        <fullName evidence="3">Putative DNA-binding transcriptional regulator YafY</fullName>
    </submittedName>
</protein>
<dbReference type="Proteomes" id="UP000544872">
    <property type="component" value="Unassembled WGS sequence"/>
</dbReference>
<feature type="domain" description="WYL" evidence="2">
    <location>
        <begin position="145"/>
        <end position="211"/>
    </location>
</feature>
<feature type="domain" description="Helix-turn-helix type 11" evidence="1">
    <location>
        <begin position="6"/>
        <end position="60"/>
    </location>
</feature>
<evidence type="ECO:0000259" key="2">
    <source>
        <dbReference type="Pfam" id="PF13280"/>
    </source>
</evidence>
<evidence type="ECO:0000313" key="4">
    <source>
        <dbReference type="Proteomes" id="UP000544872"/>
    </source>
</evidence>
<dbReference type="PANTHER" id="PTHR34580:SF3">
    <property type="entry name" value="PROTEIN PAFB"/>
    <property type="match status" value="1"/>
</dbReference>
<dbReference type="EMBL" id="JACIIX010000010">
    <property type="protein sequence ID" value="MBB6211224.1"/>
    <property type="molecule type" value="Genomic_DNA"/>
</dbReference>
<keyword evidence="3" id="KW-0238">DNA-binding</keyword>
<dbReference type="InterPro" id="IPR036390">
    <property type="entry name" value="WH_DNA-bd_sf"/>
</dbReference>
<sequence length="245" mass="27619">MARSARLLALVQELRAHRHPVTAARLAERLEVSIRTIYRDIATLQEQGAVIDGEAGLGYQLRDGYLLPPLMFSDEELDALVLGMRWVAARTDPHLRRSAVAALAKIAAVLPPGWGDLRENRTLFVGPGQRRAPGSNLPPPPPPDLMALLRRCLREERVVSLTYCDGDGTETQRRIWPFVLGYFDTSEVVGGWCETRQAFRHFRTDRILGVEDTGERYPRRRAVLLKEWSAAEQISLDMLDPADRN</sequence>
<dbReference type="SUPFAM" id="SSF46785">
    <property type="entry name" value="Winged helix' DNA-binding domain"/>
    <property type="match status" value="1"/>
</dbReference>
<dbReference type="PANTHER" id="PTHR34580">
    <property type="match status" value="1"/>
</dbReference>
<organism evidence="3 4">
    <name type="scientific">Novispirillum itersonii</name>
    <name type="common">Aquaspirillum itersonii</name>
    <dbReference type="NCBI Taxonomy" id="189"/>
    <lineage>
        <taxon>Bacteria</taxon>
        <taxon>Pseudomonadati</taxon>
        <taxon>Pseudomonadota</taxon>
        <taxon>Alphaproteobacteria</taxon>
        <taxon>Rhodospirillales</taxon>
        <taxon>Novispirillaceae</taxon>
        <taxon>Novispirillum</taxon>
    </lineage>
</organism>
<dbReference type="InterPro" id="IPR051534">
    <property type="entry name" value="CBASS_pafABC_assoc_protein"/>
</dbReference>
<proteinExistence type="predicted"/>
<reference evidence="3 4" key="1">
    <citation type="submission" date="2020-08" db="EMBL/GenBank/DDBJ databases">
        <title>Genomic Encyclopedia of Type Strains, Phase IV (KMG-IV): sequencing the most valuable type-strain genomes for metagenomic binning, comparative biology and taxonomic classification.</title>
        <authorList>
            <person name="Goeker M."/>
        </authorList>
    </citation>
    <scope>NUCLEOTIDE SEQUENCE [LARGE SCALE GENOMIC DNA]</scope>
    <source>
        <strain evidence="3 4">DSM 11590</strain>
    </source>
</reference>
<dbReference type="Gene3D" id="1.10.10.10">
    <property type="entry name" value="Winged helix-like DNA-binding domain superfamily/Winged helix DNA-binding domain"/>
    <property type="match status" value="1"/>
</dbReference>
<dbReference type="Pfam" id="PF13280">
    <property type="entry name" value="WYL"/>
    <property type="match status" value="1"/>
</dbReference>